<dbReference type="AlphaFoldDB" id="A0A015JTU0"/>
<evidence type="ECO:0000313" key="3">
    <source>
        <dbReference type="Proteomes" id="UP000022910"/>
    </source>
</evidence>
<evidence type="ECO:0000313" key="2">
    <source>
        <dbReference type="EMBL" id="EXX58484.1"/>
    </source>
</evidence>
<accession>A0A015JTU0</accession>
<keyword evidence="1" id="KW-0812">Transmembrane</keyword>
<dbReference type="HOGENOM" id="CLU_2110306_0_0_1"/>
<name>A0A015JTU0_RHIIW</name>
<keyword evidence="1" id="KW-0472">Membrane</keyword>
<feature type="transmembrane region" description="Helical" evidence="1">
    <location>
        <begin position="92"/>
        <end position="113"/>
    </location>
</feature>
<keyword evidence="1" id="KW-1133">Transmembrane helix</keyword>
<dbReference type="EMBL" id="JEMT01026786">
    <property type="protein sequence ID" value="EXX58484.1"/>
    <property type="molecule type" value="Genomic_DNA"/>
</dbReference>
<protein>
    <submittedName>
        <fullName evidence="2">Uncharacterized protein</fullName>
    </submittedName>
</protein>
<organism evidence="2 3">
    <name type="scientific">Rhizophagus irregularis (strain DAOM 197198w)</name>
    <name type="common">Glomus intraradices</name>
    <dbReference type="NCBI Taxonomy" id="1432141"/>
    <lineage>
        <taxon>Eukaryota</taxon>
        <taxon>Fungi</taxon>
        <taxon>Fungi incertae sedis</taxon>
        <taxon>Mucoromycota</taxon>
        <taxon>Glomeromycotina</taxon>
        <taxon>Glomeromycetes</taxon>
        <taxon>Glomerales</taxon>
        <taxon>Glomeraceae</taxon>
        <taxon>Rhizophagus</taxon>
    </lineage>
</organism>
<evidence type="ECO:0000256" key="1">
    <source>
        <dbReference type="SAM" id="Phobius"/>
    </source>
</evidence>
<comment type="caution">
    <text evidence="2">The sequence shown here is derived from an EMBL/GenBank/DDBJ whole genome shotgun (WGS) entry which is preliminary data.</text>
</comment>
<proteinExistence type="predicted"/>
<gene>
    <name evidence="2" type="ORF">RirG_197540</name>
</gene>
<dbReference type="Proteomes" id="UP000022910">
    <property type="component" value="Unassembled WGS sequence"/>
</dbReference>
<keyword evidence="3" id="KW-1185">Reference proteome</keyword>
<reference evidence="2 3" key="1">
    <citation type="submission" date="2014-02" db="EMBL/GenBank/DDBJ databases">
        <title>Single nucleus genome sequencing reveals high similarity among nuclei of an endomycorrhizal fungus.</title>
        <authorList>
            <person name="Lin K."/>
            <person name="Geurts R."/>
            <person name="Zhang Z."/>
            <person name="Limpens E."/>
            <person name="Saunders D.G."/>
            <person name="Mu D."/>
            <person name="Pang E."/>
            <person name="Cao H."/>
            <person name="Cha H."/>
            <person name="Lin T."/>
            <person name="Zhou Q."/>
            <person name="Shang Y."/>
            <person name="Li Y."/>
            <person name="Ivanov S."/>
            <person name="Sharma T."/>
            <person name="Velzen R.V."/>
            <person name="Ruijter N.D."/>
            <person name="Aanen D.K."/>
            <person name="Win J."/>
            <person name="Kamoun S."/>
            <person name="Bisseling T."/>
            <person name="Huang S."/>
        </authorList>
    </citation>
    <scope>NUCLEOTIDE SEQUENCE [LARGE SCALE GENOMIC DNA]</scope>
    <source>
        <strain evidence="3">DAOM197198w</strain>
    </source>
</reference>
<sequence>MTEFLAPPDLGPDRLLLGVQSPELFYFSFFSRFSFFCFFPYSRMFLIGVLTRYQFLHLALYHVSDFFAALGAAMSEGENFVFQYFERRYFVFYMQTSLYFLLLFQHFHPLYLLSH</sequence>
<feature type="transmembrane region" description="Helical" evidence="1">
    <location>
        <begin position="24"/>
        <end position="41"/>
    </location>
</feature>